<dbReference type="PANTHER" id="PTHR11017:SF292">
    <property type="entry name" value="AAA+ ATPASE DOMAIN-CONTAINING PROTEIN"/>
    <property type="match status" value="1"/>
</dbReference>
<keyword evidence="3" id="KW-0611">Plant defense</keyword>
<feature type="domain" description="TIR" evidence="5">
    <location>
        <begin position="9"/>
        <end position="169"/>
    </location>
</feature>
<protein>
    <recommendedName>
        <fullName evidence="5">TIR domain-containing protein</fullName>
    </recommendedName>
</protein>
<accession>A0A059C5E3</accession>
<dbReference type="Gene3D" id="3.40.50.10140">
    <property type="entry name" value="Toll/interleukin-1 receptor homology (TIR) domain"/>
    <property type="match status" value="1"/>
</dbReference>
<dbReference type="SMART" id="SM00255">
    <property type="entry name" value="TIR"/>
    <property type="match status" value="1"/>
</dbReference>
<evidence type="ECO:0000313" key="6">
    <source>
        <dbReference type="EMBL" id="KCW73582.1"/>
    </source>
</evidence>
<dbReference type="InterPro" id="IPR000157">
    <property type="entry name" value="TIR_dom"/>
</dbReference>
<gene>
    <name evidence="6" type="ORF">EUGRSUZ_E02141</name>
</gene>
<evidence type="ECO:0000256" key="3">
    <source>
        <dbReference type="ARBA" id="ARBA00022821"/>
    </source>
</evidence>
<dbReference type="FunFam" id="3.40.50.10140:FF:000007">
    <property type="entry name" value="Disease resistance protein (TIR-NBS-LRR class)"/>
    <property type="match status" value="1"/>
</dbReference>
<dbReference type="GO" id="GO:0007165">
    <property type="term" value="P:signal transduction"/>
    <property type="evidence" value="ECO:0007669"/>
    <property type="project" value="InterPro"/>
</dbReference>
<evidence type="ECO:0000256" key="2">
    <source>
        <dbReference type="ARBA" id="ARBA00022737"/>
    </source>
</evidence>
<dbReference type="Pfam" id="PF23282">
    <property type="entry name" value="WHD_ROQ1"/>
    <property type="match status" value="1"/>
</dbReference>
<dbReference type="InterPro" id="IPR027417">
    <property type="entry name" value="P-loop_NTPase"/>
</dbReference>
<dbReference type="SUPFAM" id="SSF52200">
    <property type="entry name" value="Toll/Interleukin receptor TIR domain"/>
    <property type="match status" value="1"/>
</dbReference>
<dbReference type="EMBL" id="KK198757">
    <property type="protein sequence ID" value="KCW73582.1"/>
    <property type="molecule type" value="Genomic_DNA"/>
</dbReference>
<dbReference type="GO" id="GO:0043531">
    <property type="term" value="F:ADP binding"/>
    <property type="evidence" value="ECO:0007669"/>
    <property type="project" value="InterPro"/>
</dbReference>
<proteinExistence type="predicted"/>
<dbReference type="Gramene" id="KCW73582">
    <property type="protein sequence ID" value="KCW73582"/>
    <property type="gene ID" value="EUGRSUZ_E02141"/>
</dbReference>
<dbReference type="OMA" id="DICQIAR"/>
<keyword evidence="2" id="KW-0677">Repeat</keyword>
<evidence type="ECO:0000259" key="5">
    <source>
        <dbReference type="PROSITE" id="PS50104"/>
    </source>
</evidence>
<dbReference type="Pfam" id="PF00931">
    <property type="entry name" value="NB-ARC"/>
    <property type="match status" value="1"/>
</dbReference>
<dbReference type="InterPro" id="IPR058192">
    <property type="entry name" value="WHD_ROQ1-like"/>
</dbReference>
<dbReference type="SMART" id="SM00382">
    <property type="entry name" value="AAA"/>
    <property type="match status" value="1"/>
</dbReference>
<evidence type="ECO:0000256" key="1">
    <source>
        <dbReference type="ARBA" id="ARBA00022614"/>
    </source>
</evidence>
<dbReference type="InParanoid" id="A0A059C5E3"/>
<dbReference type="PROSITE" id="PS50104">
    <property type="entry name" value="TIR"/>
    <property type="match status" value="1"/>
</dbReference>
<keyword evidence="4" id="KW-0520">NAD</keyword>
<dbReference type="PRINTS" id="PR00364">
    <property type="entry name" value="DISEASERSIST"/>
</dbReference>
<name>A0A059C5E3_EUCGR</name>
<dbReference type="GO" id="GO:0006952">
    <property type="term" value="P:defense response"/>
    <property type="evidence" value="ECO:0007669"/>
    <property type="project" value="UniProtKB-KW"/>
</dbReference>
<dbReference type="InterPro" id="IPR044974">
    <property type="entry name" value="Disease_R_plants"/>
</dbReference>
<evidence type="ECO:0000256" key="4">
    <source>
        <dbReference type="ARBA" id="ARBA00023027"/>
    </source>
</evidence>
<dbReference type="Gene3D" id="1.10.8.430">
    <property type="entry name" value="Helical domain of apoptotic protease-activating factors"/>
    <property type="match status" value="1"/>
</dbReference>
<dbReference type="InterPro" id="IPR042197">
    <property type="entry name" value="Apaf_helical"/>
</dbReference>
<dbReference type="Gene3D" id="3.40.50.300">
    <property type="entry name" value="P-loop containing nucleotide triphosphate hydrolases"/>
    <property type="match status" value="1"/>
</dbReference>
<dbReference type="InterPro" id="IPR003593">
    <property type="entry name" value="AAA+_ATPase"/>
</dbReference>
<dbReference type="InterPro" id="IPR036390">
    <property type="entry name" value="WH_DNA-bd_sf"/>
</dbReference>
<dbReference type="SUPFAM" id="SSF46785">
    <property type="entry name" value="Winged helix' DNA-binding domain"/>
    <property type="match status" value="1"/>
</dbReference>
<sequence length="595" mass="67593">MASSSKPKRIHDVFLSFRGTNVRNNFLGHLYKALNQNGISTFVDSEELRKGDQISPALMKAIKQSCVAIIIFSEDYASSQWCLEELAKLMECKEQKDLIVLPVFYKVDPRAVRGGRESYGRALTKHESKFGKNSEKVKIWKKALLDAGSLSGDESKLIQRIVNDISTHLDRTPLHIAKHPVGIDTQVIKLKSMLNVDSDDDVVMVGLWGPGGIGKTTLAKALYNATFRQFEGSCFLANVRETSKGRMGLVTLQEKLLKDILSLQQRLEVSNVDEGINIIHHRLCCKKVLIILDDVDDLHQLNALAGEDKWFGNGSRIIITARDRRMLTSPGIDLHHVYEVEVLNDSEARELLSSHAFPIYQKLEMRINLVDSVLNHARGLPLALEVLGSFLRGRRECEWESTLKKLSRIPHKSINDVLKISYDGLEDNEREIFLHIVCLFKGKDSEYIKKVLDSCDFEATIGLEILIERSLISIDWYGFLRVHDLIQAMGIEIVNQDCRDDPRRRSRLWLYDDVVDVLSHDMGNCAVKAIVLELPNPTNMCISPDAFTKMRRLRLLILRNVHNSFQGPICLPDEHFLSKLTTYVRNIFTCSKMSI</sequence>
<reference evidence="6" key="1">
    <citation type="submission" date="2013-07" db="EMBL/GenBank/DDBJ databases">
        <title>The genome of Eucalyptus grandis.</title>
        <authorList>
            <person name="Schmutz J."/>
            <person name="Hayes R."/>
            <person name="Myburg A."/>
            <person name="Tuskan G."/>
            <person name="Grattapaglia D."/>
            <person name="Rokhsar D.S."/>
        </authorList>
    </citation>
    <scope>NUCLEOTIDE SEQUENCE</scope>
    <source>
        <tissue evidence="6">Leaf extractions</tissue>
    </source>
</reference>
<dbReference type="InterPro" id="IPR035897">
    <property type="entry name" value="Toll_tir_struct_dom_sf"/>
</dbReference>
<dbReference type="SUPFAM" id="SSF52540">
    <property type="entry name" value="P-loop containing nucleoside triphosphate hydrolases"/>
    <property type="match status" value="1"/>
</dbReference>
<dbReference type="AlphaFoldDB" id="A0A059C5E3"/>
<keyword evidence="1" id="KW-0433">Leucine-rich repeat</keyword>
<organism evidence="6">
    <name type="scientific">Eucalyptus grandis</name>
    <name type="common">Flooded gum</name>
    <dbReference type="NCBI Taxonomy" id="71139"/>
    <lineage>
        <taxon>Eukaryota</taxon>
        <taxon>Viridiplantae</taxon>
        <taxon>Streptophyta</taxon>
        <taxon>Embryophyta</taxon>
        <taxon>Tracheophyta</taxon>
        <taxon>Spermatophyta</taxon>
        <taxon>Magnoliopsida</taxon>
        <taxon>eudicotyledons</taxon>
        <taxon>Gunneridae</taxon>
        <taxon>Pentapetalae</taxon>
        <taxon>rosids</taxon>
        <taxon>malvids</taxon>
        <taxon>Myrtales</taxon>
        <taxon>Myrtaceae</taxon>
        <taxon>Myrtoideae</taxon>
        <taxon>Eucalypteae</taxon>
        <taxon>Eucalyptus</taxon>
    </lineage>
</organism>
<dbReference type="PANTHER" id="PTHR11017">
    <property type="entry name" value="LEUCINE-RICH REPEAT-CONTAINING PROTEIN"/>
    <property type="match status" value="1"/>
</dbReference>
<dbReference type="Pfam" id="PF01582">
    <property type="entry name" value="TIR"/>
    <property type="match status" value="1"/>
</dbReference>
<dbReference type="InterPro" id="IPR002182">
    <property type="entry name" value="NB-ARC"/>
</dbReference>